<dbReference type="InParanoid" id="A0A177C136"/>
<gene>
    <name evidence="1" type="ORF">CC84DRAFT_1168279</name>
</gene>
<accession>A0A177C136</accession>
<dbReference type="EMBL" id="KV441558">
    <property type="protein sequence ID" value="OAG01136.1"/>
    <property type="molecule type" value="Genomic_DNA"/>
</dbReference>
<sequence length="84" mass="8949">MKIECFGLLLLSGIVCDLESVIPSLNGRNMDPSMGQRIAPAVVCILRAVIAFLCGTEGCTPTEAKGLSHVAQVRYTGSHCKARE</sequence>
<dbReference type="RefSeq" id="XP_018031501.1">
    <property type="nucleotide sequence ID" value="XM_018179360.1"/>
</dbReference>
<evidence type="ECO:0000313" key="2">
    <source>
        <dbReference type="Proteomes" id="UP000077069"/>
    </source>
</evidence>
<dbReference type="Proteomes" id="UP000077069">
    <property type="component" value="Unassembled WGS sequence"/>
</dbReference>
<name>A0A177C136_9PLEO</name>
<protein>
    <submittedName>
        <fullName evidence="1">Uncharacterized protein</fullName>
    </submittedName>
</protein>
<dbReference type="OrthoDB" id="10300294at2759"/>
<dbReference type="GeneID" id="28762846"/>
<keyword evidence="2" id="KW-1185">Reference proteome</keyword>
<organism evidence="1 2">
    <name type="scientific">Paraphaeosphaeria sporulosa</name>
    <dbReference type="NCBI Taxonomy" id="1460663"/>
    <lineage>
        <taxon>Eukaryota</taxon>
        <taxon>Fungi</taxon>
        <taxon>Dikarya</taxon>
        <taxon>Ascomycota</taxon>
        <taxon>Pezizomycotina</taxon>
        <taxon>Dothideomycetes</taxon>
        <taxon>Pleosporomycetidae</taxon>
        <taxon>Pleosporales</taxon>
        <taxon>Massarineae</taxon>
        <taxon>Didymosphaeriaceae</taxon>
        <taxon>Paraphaeosphaeria</taxon>
    </lineage>
</organism>
<dbReference type="AlphaFoldDB" id="A0A177C136"/>
<reference evidence="1 2" key="1">
    <citation type="submission" date="2016-05" db="EMBL/GenBank/DDBJ databases">
        <title>Comparative analysis of secretome profiles of manganese(II)-oxidizing ascomycete fungi.</title>
        <authorList>
            <consortium name="DOE Joint Genome Institute"/>
            <person name="Zeiner C.A."/>
            <person name="Purvine S.O."/>
            <person name="Zink E.M."/>
            <person name="Wu S."/>
            <person name="Pasa-Tolic L."/>
            <person name="Chaput D.L."/>
            <person name="Haridas S."/>
            <person name="Grigoriev I.V."/>
            <person name="Santelli C.M."/>
            <person name="Hansel C.M."/>
        </authorList>
    </citation>
    <scope>NUCLEOTIDE SEQUENCE [LARGE SCALE GENOMIC DNA]</scope>
    <source>
        <strain evidence="1 2">AP3s5-JAC2a</strain>
    </source>
</reference>
<evidence type="ECO:0000313" key="1">
    <source>
        <dbReference type="EMBL" id="OAG01136.1"/>
    </source>
</evidence>
<proteinExistence type="predicted"/>